<accession>A0ABD3M4E3</accession>
<sequence length="321" mass="36441">MKPSTSTKCRQLEMMSKKPEIMASAVTKTLYPASMIGVLGELYFRTRNEMECPRGAVVGFIAQIFTILVSIPMVSIATKAQGIRSYLEVDWLHFIETIMFWASIHVQCMSFRQAESISSYVPMVRALIYIFGAILAIFLGHYLPNKTSWQHVELFGGLFNSPTPGTDPLPGGLSFLTWIFHWSMAIDYCVTLPQCMWKWSGEKYTNNKQWKEYTLLHLPAYATIGVVLINHLHRDQIVALKVLHPILVFVGSIATFYGSFVVSRANGWNYSRTIKDTQQFAIRSNPTLEKEKDYPSWEMKYTLASIAIGSLLSYASLFLTV</sequence>
<dbReference type="Proteomes" id="UP001530293">
    <property type="component" value="Unassembled WGS sequence"/>
</dbReference>
<protein>
    <submittedName>
        <fullName evidence="2">Uncharacterized protein</fullName>
    </submittedName>
</protein>
<reference evidence="2 3" key="1">
    <citation type="submission" date="2024-10" db="EMBL/GenBank/DDBJ databases">
        <title>Updated reference genomes for cyclostephanoid diatoms.</title>
        <authorList>
            <person name="Roberts W.R."/>
            <person name="Alverson A.J."/>
        </authorList>
    </citation>
    <scope>NUCLEOTIDE SEQUENCE [LARGE SCALE GENOMIC DNA]</scope>
    <source>
        <strain evidence="2 3">AJA232-27</strain>
    </source>
</reference>
<keyword evidence="1" id="KW-1133">Transmembrane helix</keyword>
<evidence type="ECO:0000313" key="2">
    <source>
        <dbReference type="EMBL" id="KAL3757733.1"/>
    </source>
</evidence>
<keyword evidence="3" id="KW-1185">Reference proteome</keyword>
<dbReference type="InterPro" id="IPR019634">
    <property type="entry name" value="Uncharacterised_Ycf49"/>
</dbReference>
<dbReference type="Pfam" id="PF12159">
    <property type="entry name" value="DUF3593"/>
    <property type="match status" value="1"/>
</dbReference>
<evidence type="ECO:0000256" key="1">
    <source>
        <dbReference type="SAM" id="Phobius"/>
    </source>
</evidence>
<comment type="caution">
    <text evidence="2">The sequence shown here is derived from an EMBL/GenBank/DDBJ whole genome shotgun (WGS) entry which is preliminary data.</text>
</comment>
<evidence type="ECO:0000313" key="3">
    <source>
        <dbReference type="Proteomes" id="UP001530293"/>
    </source>
</evidence>
<feature type="transmembrane region" description="Helical" evidence="1">
    <location>
        <begin position="301"/>
        <end position="319"/>
    </location>
</feature>
<feature type="transmembrane region" description="Helical" evidence="1">
    <location>
        <begin position="242"/>
        <end position="262"/>
    </location>
</feature>
<proteinExistence type="predicted"/>
<gene>
    <name evidence="2" type="ORF">ACHAWU_000374</name>
</gene>
<name>A0ABD3M4E3_9STRA</name>
<organism evidence="2 3">
    <name type="scientific">Discostella pseudostelligera</name>
    <dbReference type="NCBI Taxonomy" id="259834"/>
    <lineage>
        <taxon>Eukaryota</taxon>
        <taxon>Sar</taxon>
        <taxon>Stramenopiles</taxon>
        <taxon>Ochrophyta</taxon>
        <taxon>Bacillariophyta</taxon>
        <taxon>Coscinodiscophyceae</taxon>
        <taxon>Thalassiosirophycidae</taxon>
        <taxon>Stephanodiscales</taxon>
        <taxon>Stephanodiscaceae</taxon>
        <taxon>Discostella</taxon>
    </lineage>
</organism>
<feature type="transmembrane region" description="Helical" evidence="1">
    <location>
        <begin position="56"/>
        <end position="77"/>
    </location>
</feature>
<dbReference type="Pfam" id="PF10693">
    <property type="entry name" value="DUF2499"/>
    <property type="match status" value="1"/>
</dbReference>
<feature type="transmembrane region" description="Helical" evidence="1">
    <location>
        <begin position="126"/>
        <end position="143"/>
    </location>
</feature>
<dbReference type="EMBL" id="JALLBG020000254">
    <property type="protein sequence ID" value="KAL3757733.1"/>
    <property type="molecule type" value="Genomic_DNA"/>
</dbReference>
<dbReference type="AlphaFoldDB" id="A0ABD3M4E3"/>
<keyword evidence="1" id="KW-0472">Membrane</keyword>
<keyword evidence="1" id="KW-0812">Transmembrane</keyword>
<dbReference type="InterPro" id="IPR021995">
    <property type="entry name" value="DUF3593"/>
</dbReference>
<feature type="transmembrane region" description="Helical" evidence="1">
    <location>
        <begin position="213"/>
        <end position="230"/>
    </location>
</feature>